<comment type="caution">
    <text evidence="2">The sequence shown here is derived from an EMBL/GenBank/DDBJ whole genome shotgun (WGS) entry which is preliminary data.</text>
</comment>
<keyword evidence="1" id="KW-0472">Membrane</keyword>
<evidence type="ECO:0000313" key="3">
    <source>
        <dbReference type="Proteomes" id="UP001304671"/>
    </source>
</evidence>
<protein>
    <submittedName>
        <fullName evidence="2">Uncharacterized protein</fullName>
    </submittedName>
</protein>
<feature type="transmembrane region" description="Helical" evidence="1">
    <location>
        <begin position="12"/>
        <end position="34"/>
    </location>
</feature>
<organism evidence="2 3">
    <name type="scientific">Arcicella aquatica</name>
    <dbReference type="NCBI Taxonomy" id="217141"/>
    <lineage>
        <taxon>Bacteria</taxon>
        <taxon>Pseudomonadati</taxon>
        <taxon>Bacteroidota</taxon>
        <taxon>Cytophagia</taxon>
        <taxon>Cytophagales</taxon>
        <taxon>Flectobacillaceae</taxon>
        <taxon>Arcicella</taxon>
    </lineage>
</organism>
<keyword evidence="1" id="KW-0812">Transmembrane</keyword>
<dbReference type="EMBL" id="JAYFUL010000069">
    <property type="protein sequence ID" value="MEA5260814.1"/>
    <property type="molecule type" value="Genomic_DNA"/>
</dbReference>
<evidence type="ECO:0000313" key="2">
    <source>
        <dbReference type="EMBL" id="MEA5260814.1"/>
    </source>
</evidence>
<keyword evidence="3" id="KW-1185">Reference proteome</keyword>
<name>A0ABU5QVT8_9BACT</name>
<reference evidence="2 3" key="1">
    <citation type="submission" date="2023-12" db="EMBL/GenBank/DDBJ databases">
        <title>Novel species of the genus Arcicella isolated from rivers.</title>
        <authorList>
            <person name="Lu H."/>
        </authorList>
    </citation>
    <scope>NUCLEOTIDE SEQUENCE [LARGE SCALE GENOMIC DNA]</scope>
    <source>
        <strain evidence="2 3">LMG 21963</strain>
    </source>
</reference>
<dbReference type="RefSeq" id="WP_323253662.1">
    <property type="nucleotide sequence ID" value="NZ_JAYFUL010000069.1"/>
</dbReference>
<dbReference type="Proteomes" id="UP001304671">
    <property type="component" value="Unassembled WGS sequence"/>
</dbReference>
<proteinExistence type="predicted"/>
<accession>A0ABU5QVT8</accession>
<gene>
    <name evidence="2" type="ORF">VB264_23645</name>
</gene>
<evidence type="ECO:0000256" key="1">
    <source>
        <dbReference type="SAM" id="Phobius"/>
    </source>
</evidence>
<keyword evidence="1" id="KW-1133">Transmembrane helix</keyword>
<sequence>MKTKHLYTQKISLFPMLFHGFRCYFFLVISIFFYNCSNHTSKSNEWAKNKPPQFLDNSKTSDSLNVAYSCEGIEYENWAEEDAKDSCLTVSLINSNKIPTGNIDTVGEQFRRIALSIQKSLVKPQAYRSYNIIFVKKITEPDGSIIKVHSSGMEISNKNLSK</sequence>